<dbReference type="EMBL" id="CT868496">
    <property type="protein sequence ID" value="CAK84251.1"/>
    <property type="molecule type" value="Genomic_DNA"/>
</dbReference>
<reference evidence="3 4" key="1">
    <citation type="journal article" date="2006" name="Nature">
        <title>Global trends of whole-genome duplications revealed by the ciliate Paramecium tetraurelia.</title>
        <authorList>
            <consortium name="Genoscope"/>
            <person name="Aury J.-M."/>
            <person name="Jaillon O."/>
            <person name="Duret L."/>
            <person name="Noel B."/>
            <person name="Jubin C."/>
            <person name="Porcel B.M."/>
            <person name="Segurens B."/>
            <person name="Daubin V."/>
            <person name="Anthouard V."/>
            <person name="Aiach N."/>
            <person name="Arnaiz O."/>
            <person name="Billaut A."/>
            <person name="Beisson J."/>
            <person name="Blanc I."/>
            <person name="Bouhouche K."/>
            <person name="Camara F."/>
            <person name="Duharcourt S."/>
            <person name="Guigo R."/>
            <person name="Gogendeau D."/>
            <person name="Katinka M."/>
            <person name="Keller A.-M."/>
            <person name="Kissmehl R."/>
            <person name="Klotz C."/>
            <person name="Koll F."/>
            <person name="Le Moue A."/>
            <person name="Lepere C."/>
            <person name="Malinsky S."/>
            <person name="Nowacki M."/>
            <person name="Nowak J.K."/>
            <person name="Plattner H."/>
            <person name="Poulain J."/>
            <person name="Ruiz F."/>
            <person name="Serrano V."/>
            <person name="Zagulski M."/>
            <person name="Dessen P."/>
            <person name="Betermier M."/>
            <person name="Weissenbach J."/>
            <person name="Scarpelli C."/>
            <person name="Schachter V."/>
            <person name="Sperling L."/>
            <person name="Meyer E."/>
            <person name="Cohen J."/>
            <person name="Wincker P."/>
        </authorList>
    </citation>
    <scope>NUCLEOTIDE SEQUENCE [LARGE SCALE GENOMIC DNA]</scope>
    <source>
        <strain evidence="3 4">Stock d4-2</strain>
    </source>
</reference>
<keyword evidence="1" id="KW-1133">Transmembrane helix</keyword>
<keyword evidence="2" id="KW-0732">Signal</keyword>
<keyword evidence="4" id="KW-1185">Reference proteome</keyword>
<dbReference type="AlphaFoldDB" id="A0DMI4"/>
<dbReference type="OrthoDB" id="307367at2759"/>
<dbReference type="RefSeq" id="XP_001451648.1">
    <property type="nucleotide sequence ID" value="XM_001451611.1"/>
</dbReference>
<gene>
    <name evidence="3" type="ORF">GSPATT00018469001</name>
</gene>
<dbReference type="GeneID" id="5037433"/>
<evidence type="ECO:0000313" key="4">
    <source>
        <dbReference type="Proteomes" id="UP000000600"/>
    </source>
</evidence>
<dbReference type="KEGG" id="ptm:GSPATT00018469001"/>
<dbReference type="HOGENOM" id="CLU_264320_0_0_1"/>
<evidence type="ECO:0008006" key="5">
    <source>
        <dbReference type="Google" id="ProtNLM"/>
    </source>
</evidence>
<protein>
    <recommendedName>
        <fullName evidence="5">Transmembrane protein</fullName>
    </recommendedName>
</protein>
<feature type="signal peptide" evidence="2">
    <location>
        <begin position="1"/>
        <end position="19"/>
    </location>
</feature>
<evidence type="ECO:0000313" key="3">
    <source>
        <dbReference type="EMBL" id="CAK84251.1"/>
    </source>
</evidence>
<name>A0DMI4_PARTE</name>
<evidence type="ECO:0000256" key="1">
    <source>
        <dbReference type="SAM" id="Phobius"/>
    </source>
</evidence>
<dbReference type="InParanoid" id="A0DMI4"/>
<feature type="transmembrane region" description="Helical" evidence="1">
    <location>
        <begin position="1240"/>
        <end position="1258"/>
    </location>
</feature>
<dbReference type="Proteomes" id="UP000000600">
    <property type="component" value="Unassembled WGS sequence"/>
</dbReference>
<keyword evidence="1" id="KW-0472">Membrane</keyword>
<evidence type="ECO:0000256" key="2">
    <source>
        <dbReference type="SAM" id="SignalP"/>
    </source>
</evidence>
<proteinExistence type="predicted"/>
<sequence>MNQISNFICFLSCLIHIYCWDNNLIIENDKRQYLYFLENERYYLNDVNIAIPFTNMEDLQEKLNEPSSLQLLQQQQELNLIFNDEDAILLPFIRQSENYIDICYLQHQIIDCKFRINNTLYNEELIVNQIQSNQLFIPSNSCQNAFLLQDDLFLIQCHNPINQFQYFMLNNYSEVVDEITFDLPKNCRFDSKFQFNRIFINSLQCEVSIVLVVDMIYLDEKLQFNKNYTKLHELANFPNQGNLIDLKICQSNIILLGFINMLSTYNFQDQSFKSLKWQYKTWFPYLQSCFPLLIRGTLQPQSKVDYYYNPALCKMLESEPQIKSIEVSDEFCIYLYEKQAIITYDYFFQQTIQNVKQIFKLSTLPFLVILNKNNNIAFYKITCFKQYIEYTHFPFIAIFMKGVFYHMNEQIFTYYEAQEYSIKYPLDVLINSGVEIWHSKIINNNFKIDINQIQLSIPFYLDLEFDEDRNHFEFQNECIFTYHLMLPIKQILRVVSFEMNCLLIIYEDWNQKIMANLKKGDFNKNFQLIAKTQEFQVEVNKMNSDFIIILIGSKLLMKFRIFNYKNLEQIQYYKPKTKIIQYIKEVKAVICLLADNTIYTYEFDNFVDYSLTKNKEFRDYWAKNHQEKYTDFRAPHLYINYEDSIIHMKSIKPYHHDYVLSVDGQIISSNVFVTQKRILLIVKKENQTQLLLYFFDLDNIILLYEIPTFEFQVVFPIQMKQYGQLFCITTMKNEQEYLFIYDITQQGRYCLRYISKKLPNVINFELVDETGILLQILTDKIVFTYSTISFNIKYQNASFSAIINTQIKFQAKSYIQSIPSSFIIYLHIFNKDTVLKYKPEAKSKKLLLSSQNQITNLESIFGGIDNLQLSGACQGSLKEPIQVVSNIQLKCQYISQRFCMISKSLLIYDYLGLNQTVSLSIEKIFLNNLIISNYNTKIFIYNFRLGTMSFLDSYENQESEEETIGNSPFQGLLDTQFDHYIKSINLIDDYLITEREQYFQIHKTKENESNLQCSIYSEGMKQIEYLYKIDSQFILLILEINSKICLSSCSDNTNELKSSNEFKPDFQIVSFKILNSIIQNQEIQITIALFCPQDMAYIYEFIYDFNLLTLLKYSNHQYLKYSNIIFENFLKVSDTIYVMKGNSQNQTSSYYLYQINISQPVELIDYVYKYEKDGEIQVYNETHFIQIQRDKEDKDYANIFLLEIDYYRLYLEKNCDLLIKNDVSILYSHIDFEDNLKNKSFMPLYVEVVNFLLILLFITKKKNNNVSRNNAST</sequence>
<dbReference type="OMA" id="YIDICYL"/>
<keyword evidence="1" id="KW-0812">Transmembrane</keyword>
<feature type="chain" id="PRO_5002624321" description="Transmembrane protein" evidence="2">
    <location>
        <begin position="20"/>
        <end position="1273"/>
    </location>
</feature>
<organism evidence="3 4">
    <name type="scientific">Paramecium tetraurelia</name>
    <dbReference type="NCBI Taxonomy" id="5888"/>
    <lineage>
        <taxon>Eukaryota</taxon>
        <taxon>Sar</taxon>
        <taxon>Alveolata</taxon>
        <taxon>Ciliophora</taxon>
        <taxon>Intramacronucleata</taxon>
        <taxon>Oligohymenophorea</taxon>
        <taxon>Peniculida</taxon>
        <taxon>Parameciidae</taxon>
        <taxon>Paramecium</taxon>
    </lineage>
</organism>
<accession>A0DMI4</accession>